<proteinExistence type="predicted"/>
<dbReference type="SUPFAM" id="SSF58113">
    <property type="entry name" value="Apolipoprotein A-I"/>
    <property type="match status" value="1"/>
</dbReference>
<dbReference type="Proteomes" id="UP001458880">
    <property type="component" value="Unassembled WGS sequence"/>
</dbReference>
<evidence type="ECO:0000313" key="2">
    <source>
        <dbReference type="Proteomes" id="UP001458880"/>
    </source>
</evidence>
<keyword evidence="2" id="KW-1185">Reference proteome</keyword>
<comment type="caution">
    <text evidence="1">The sequence shown here is derived from an EMBL/GenBank/DDBJ whole genome shotgun (WGS) entry which is preliminary data.</text>
</comment>
<dbReference type="AlphaFoldDB" id="A0AAW1IES7"/>
<dbReference type="EMBL" id="JASPKY010000616">
    <property type="protein sequence ID" value="KAK9687888.1"/>
    <property type="molecule type" value="Genomic_DNA"/>
</dbReference>
<sequence>MSTECKKEYEKLIKELRLTTENILSDTREQINTALLSALKKTASVCAESFTSQMKETMGQLKSEASKNLDAVSKEIDRFMEDLRK</sequence>
<accession>A0AAW1IES7</accession>
<organism evidence="1 2">
    <name type="scientific">Popillia japonica</name>
    <name type="common">Japanese beetle</name>
    <dbReference type="NCBI Taxonomy" id="7064"/>
    <lineage>
        <taxon>Eukaryota</taxon>
        <taxon>Metazoa</taxon>
        <taxon>Ecdysozoa</taxon>
        <taxon>Arthropoda</taxon>
        <taxon>Hexapoda</taxon>
        <taxon>Insecta</taxon>
        <taxon>Pterygota</taxon>
        <taxon>Neoptera</taxon>
        <taxon>Endopterygota</taxon>
        <taxon>Coleoptera</taxon>
        <taxon>Polyphaga</taxon>
        <taxon>Scarabaeiformia</taxon>
        <taxon>Scarabaeidae</taxon>
        <taxon>Rutelinae</taxon>
        <taxon>Popillia</taxon>
    </lineage>
</organism>
<evidence type="ECO:0000313" key="1">
    <source>
        <dbReference type="EMBL" id="KAK9687888.1"/>
    </source>
</evidence>
<name>A0AAW1IES7_POPJA</name>
<gene>
    <name evidence="1" type="ORF">QE152_g35935</name>
</gene>
<reference evidence="1 2" key="1">
    <citation type="journal article" date="2024" name="BMC Genomics">
        <title>De novo assembly and annotation of Popillia japonica's genome with initial clues to its potential as an invasive pest.</title>
        <authorList>
            <person name="Cucini C."/>
            <person name="Boschi S."/>
            <person name="Funari R."/>
            <person name="Cardaioli E."/>
            <person name="Iannotti N."/>
            <person name="Marturano G."/>
            <person name="Paoli F."/>
            <person name="Bruttini M."/>
            <person name="Carapelli A."/>
            <person name="Frati F."/>
            <person name="Nardi F."/>
        </authorList>
    </citation>
    <scope>NUCLEOTIDE SEQUENCE [LARGE SCALE GENOMIC DNA]</scope>
    <source>
        <strain evidence="1">DMR45628</strain>
    </source>
</reference>
<protein>
    <submittedName>
        <fullName evidence="1">Uncharacterized protein</fullName>
    </submittedName>
</protein>